<protein>
    <recommendedName>
        <fullName evidence="2">J domain-containing protein</fullName>
    </recommendedName>
</protein>
<proteinExistence type="predicted"/>
<evidence type="ECO:0000313" key="4">
    <source>
        <dbReference type="Proteomes" id="UP000789595"/>
    </source>
</evidence>
<dbReference type="AlphaFoldDB" id="A0A8J2SDM7"/>
<dbReference type="GO" id="GO:0036503">
    <property type="term" value="P:ERAD pathway"/>
    <property type="evidence" value="ECO:0007669"/>
    <property type="project" value="TreeGrafter"/>
</dbReference>
<dbReference type="Pfam" id="PF00226">
    <property type="entry name" value="DnaJ"/>
    <property type="match status" value="1"/>
</dbReference>
<feature type="domain" description="J" evidence="2">
    <location>
        <begin position="20"/>
        <end position="75"/>
    </location>
</feature>
<dbReference type="PROSITE" id="PS50076">
    <property type="entry name" value="DNAJ_2"/>
    <property type="match status" value="1"/>
</dbReference>
<organism evidence="3 4">
    <name type="scientific">Pelagomonas calceolata</name>
    <dbReference type="NCBI Taxonomy" id="35677"/>
    <lineage>
        <taxon>Eukaryota</taxon>
        <taxon>Sar</taxon>
        <taxon>Stramenopiles</taxon>
        <taxon>Ochrophyta</taxon>
        <taxon>Pelagophyceae</taxon>
        <taxon>Pelagomonadales</taxon>
        <taxon>Pelagomonadaceae</taxon>
        <taxon>Pelagomonas</taxon>
    </lineage>
</organism>
<dbReference type="SUPFAM" id="SSF46565">
    <property type="entry name" value="Chaperone J-domain"/>
    <property type="match status" value="1"/>
</dbReference>
<sequence length="213" mass="23527">MRRAATHVRRVIRTYATKRSPYAVLGLDRGASEREIKNKFRALAKALHPDTRSPDAAGDLGEVLEAYASLTDRHFDASDLVAASVEIFSIEELRSDERHDVHDVHLVLALDLLDGDGAAEVGSDEDETRAVVEADGRVAIHCAEWDAISDVKRALEARFSEAWDLTGRPRDRDGCFAGWELVSGETPLGPHFFVGDYGLKRGDIVHAVVRRRG</sequence>
<dbReference type="Proteomes" id="UP000789595">
    <property type="component" value="Unassembled WGS sequence"/>
</dbReference>
<dbReference type="OrthoDB" id="197370at2759"/>
<keyword evidence="4" id="KW-1185">Reference proteome</keyword>
<dbReference type="InterPro" id="IPR001623">
    <property type="entry name" value="DnaJ_domain"/>
</dbReference>
<keyword evidence="1" id="KW-0143">Chaperone</keyword>
<evidence type="ECO:0000256" key="1">
    <source>
        <dbReference type="ARBA" id="ARBA00023186"/>
    </source>
</evidence>
<dbReference type="InterPro" id="IPR051948">
    <property type="entry name" value="Hsp70_co-chaperone_J-domain"/>
</dbReference>
<dbReference type="PRINTS" id="PR00625">
    <property type="entry name" value="JDOMAIN"/>
</dbReference>
<accession>A0A8J2SDM7</accession>
<evidence type="ECO:0000313" key="3">
    <source>
        <dbReference type="EMBL" id="CAH0369688.1"/>
    </source>
</evidence>
<dbReference type="GO" id="GO:0005783">
    <property type="term" value="C:endoplasmic reticulum"/>
    <property type="evidence" value="ECO:0007669"/>
    <property type="project" value="TreeGrafter"/>
</dbReference>
<dbReference type="PANTHER" id="PTHR44360:SF1">
    <property type="entry name" value="DNAJ HOMOLOG SUBFAMILY B MEMBER 9"/>
    <property type="match status" value="1"/>
</dbReference>
<dbReference type="InterPro" id="IPR036869">
    <property type="entry name" value="J_dom_sf"/>
</dbReference>
<dbReference type="GO" id="GO:0051087">
    <property type="term" value="F:protein-folding chaperone binding"/>
    <property type="evidence" value="ECO:0007669"/>
    <property type="project" value="TreeGrafter"/>
</dbReference>
<evidence type="ECO:0000259" key="2">
    <source>
        <dbReference type="PROSITE" id="PS50076"/>
    </source>
</evidence>
<dbReference type="PANTHER" id="PTHR44360">
    <property type="entry name" value="DNAJ HOMOLOG SUBFAMILY B MEMBER 9"/>
    <property type="match status" value="1"/>
</dbReference>
<dbReference type="CDD" id="cd06257">
    <property type="entry name" value="DnaJ"/>
    <property type="match status" value="1"/>
</dbReference>
<dbReference type="GO" id="GO:0051787">
    <property type="term" value="F:misfolded protein binding"/>
    <property type="evidence" value="ECO:0007669"/>
    <property type="project" value="TreeGrafter"/>
</dbReference>
<gene>
    <name evidence="3" type="ORF">PECAL_2P28200</name>
</gene>
<dbReference type="EMBL" id="CAKKNE010000002">
    <property type="protein sequence ID" value="CAH0369688.1"/>
    <property type="molecule type" value="Genomic_DNA"/>
</dbReference>
<name>A0A8J2SDM7_9STRA</name>
<comment type="caution">
    <text evidence="3">The sequence shown here is derived from an EMBL/GenBank/DDBJ whole genome shotgun (WGS) entry which is preliminary data.</text>
</comment>
<dbReference type="Gene3D" id="1.10.287.110">
    <property type="entry name" value="DnaJ domain"/>
    <property type="match status" value="1"/>
</dbReference>
<reference evidence="3" key="1">
    <citation type="submission" date="2021-11" db="EMBL/GenBank/DDBJ databases">
        <authorList>
            <consortium name="Genoscope - CEA"/>
            <person name="William W."/>
        </authorList>
    </citation>
    <scope>NUCLEOTIDE SEQUENCE</scope>
</reference>
<dbReference type="SMART" id="SM00271">
    <property type="entry name" value="DnaJ"/>
    <property type="match status" value="1"/>
</dbReference>